<keyword evidence="6 8" id="KW-0472">Membrane</keyword>
<gene>
    <name evidence="9" type="ORF">KP509_30G060000</name>
</gene>
<feature type="transmembrane region" description="Helical" evidence="8">
    <location>
        <begin position="257"/>
        <end position="275"/>
    </location>
</feature>
<evidence type="ECO:0000256" key="7">
    <source>
        <dbReference type="ARBA" id="ARBA00030253"/>
    </source>
</evidence>
<protein>
    <recommendedName>
        <fullName evidence="7">Heme O synthase</fullName>
    </recommendedName>
</protein>
<organism evidence="9 10">
    <name type="scientific">Ceratopteris richardii</name>
    <name type="common">Triangle waterfern</name>
    <dbReference type="NCBI Taxonomy" id="49495"/>
    <lineage>
        <taxon>Eukaryota</taxon>
        <taxon>Viridiplantae</taxon>
        <taxon>Streptophyta</taxon>
        <taxon>Embryophyta</taxon>
        <taxon>Tracheophyta</taxon>
        <taxon>Polypodiopsida</taxon>
        <taxon>Polypodiidae</taxon>
        <taxon>Polypodiales</taxon>
        <taxon>Pteridineae</taxon>
        <taxon>Pteridaceae</taxon>
        <taxon>Parkerioideae</taxon>
        <taxon>Ceratopteris</taxon>
    </lineage>
</organism>
<dbReference type="InterPro" id="IPR006369">
    <property type="entry name" value="Protohaem_IX_farnesylTrfase"/>
</dbReference>
<dbReference type="OMA" id="GCMVLHS"/>
<dbReference type="EMBL" id="CM035435">
    <property type="protein sequence ID" value="KAH7290698.1"/>
    <property type="molecule type" value="Genomic_DNA"/>
</dbReference>
<keyword evidence="4 8" id="KW-1133">Transmembrane helix</keyword>
<dbReference type="AlphaFoldDB" id="A0A8T2R4L5"/>
<dbReference type="GO" id="GO:0016020">
    <property type="term" value="C:membrane"/>
    <property type="evidence" value="ECO:0007669"/>
    <property type="project" value="UniProtKB-SubCell"/>
</dbReference>
<dbReference type="CDD" id="cd13957">
    <property type="entry name" value="PT_UbiA_Cox10"/>
    <property type="match status" value="1"/>
</dbReference>
<evidence type="ECO:0000256" key="5">
    <source>
        <dbReference type="ARBA" id="ARBA00023133"/>
    </source>
</evidence>
<dbReference type="GO" id="GO:0005739">
    <property type="term" value="C:mitochondrion"/>
    <property type="evidence" value="ECO:0007669"/>
    <property type="project" value="TreeGrafter"/>
</dbReference>
<reference evidence="9" key="1">
    <citation type="submission" date="2021-08" db="EMBL/GenBank/DDBJ databases">
        <title>WGS assembly of Ceratopteris richardii.</title>
        <authorList>
            <person name="Marchant D.B."/>
            <person name="Chen G."/>
            <person name="Jenkins J."/>
            <person name="Shu S."/>
            <person name="Leebens-Mack J."/>
            <person name="Grimwood J."/>
            <person name="Schmutz J."/>
            <person name="Soltis P."/>
            <person name="Soltis D."/>
            <person name="Chen Z.-H."/>
        </authorList>
    </citation>
    <scope>NUCLEOTIDE SEQUENCE</scope>
    <source>
        <strain evidence="9">Whitten #5841</strain>
        <tissue evidence="9">Leaf</tissue>
    </source>
</reference>
<evidence type="ECO:0000256" key="3">
    <source>
        <dbReference type="ARBA" id="ARBA00022692"/>
    </source>
</evidence>
<dbReference type="PANTHER" id="PTHR43448">
    <property type="entry name" value="PROTOHEME IX FARNESYLTRANSFERASE, MITOCHONDRIAL"/>
    <property type="match status" value="1"/>
</dbReference>
<accession>A0A8T2R4L5</accession>
<evidence type="ECO:0000256" key="1">
    <source>
        <dbReference type="ARBA" id="ARBA00004141"/>
    </source>
</evidence>
<evidence type="ECO:0000313" key="10">
    <source>
        <dbReference type="Proteomes" id="UP000825935"/>
    </source>
</evidence>
<keyword evidence="10" id="KW-1185">Reference proteome</keyword>
<keyword evidence="3 8" id="KW-0812">Transmembrane</keyword>
<dbReference type="GO" id="GO:0008495">
    <property type="term" value="F:protoheme IX farnesyltransferase activity"/>
    <property type="evidence" value="ECO:0007669"/>
    <property type="project" value="InterPro"/>
</dbReference>
<comment type="subcellular location">
    <subcellularLocation>
        <location evidence="1">Membrane</location>
        <topology evidence="1">Multi-pass membrane protein</topology>
    </subcellularLocation>
</comment>
<feature type="transmembrane region" description="Helical" evidence="8">
    <location>
        <begin position="159"/>
        <end position="180"/>
    </location>
</feature>
<proteinExistence type="inferred from homology"/>
<feature type="transmembrane region" description="Helical" evidence="8">
    <location>
        <begin position="134"/>
        <end position="153"/>
    </location>
</feature>
<evidence type="ECO:0000256" key="6">
    <source>
        <dbReference type="ARBA" id="ARBA00023136"/>
    </source>
</evidence>
<dbReference type="Gene3D" id="1.10.357.140">
    <property type="entry name" value="UbiA prenyltransferase"/>
    <property type="match status" value="1"/>
</dbReference>
<feature type="transmembrane region" description="Helical" evidence="8">
    <location>
        <begin position="383"/>
        <end position="401"/>
    </location>
</feature>
<evidence type="ECO:0000256" key="4">
    <source>
        <dbReference type="ARBA" id="ARBA00022989"/>
    </source>
</evidence>
<dbReference type="Proteomes" id="UP000825935">
    <property type="component" value="Chromosome 30"/>
</dbReference>
<feature type="transmembrane region" description="Helical" evidence="8">
    <location>
        <begin position="324"/>
        <end position="344"/>
    </location>
</feature>
<feature type="transmembrane region" description="Helical" evidence="8">
    <location>
        <begin position="350"/>
        <end position="371"/>
    </location>
</feature>
<dbReference type="HAMAP" id="MF_00154">
    <property type="entry name" value="CyoE_CtaB"/>
    <property type="match status" value="1"/>
</dbReference>
<dbReference type="Pfam" id="PF01040">
    <property type="entry name" value="UbiA"/>
    <property type="match status" value="1"/>
</dbReference>
<feature type="transmembrane region" description="Helical" evidence="8">
    <location>
        <begin position="201"/>
        <end position="222"/>
    </location>
</feature>
<dbReference type="GO" id="GO:0006784">
    <property type="term" value="P:heme A biosynthetic process"/>
    <property type="evidence" value="ECO:0007669"/>
    <property type="project" value="TreeGrafter"/>
</dbReference>
<sequence length="484" mass="52889">MHRLKRAAFLYRYAYSAPCRGYVESKTSSHVFETFSYHQCFRNGYTFFARDQSSMIPDRRFFVTEQYNPFQEIRVTPHLKCARGLSGVAATASGELTSGNTPGSVSHPAAARDGLFSNLRFYSRCYWELAKARLSLLVVSTAAAGYVMGSGSVIDLYGLSYTCLGTFFVAAAANTINQVLEVENDALMKRTSRRPLPSGRIGIEHAMALAAATSISGVALLASQVNCVAAGLGAINLVLYTLVYTPLKQIHPINTSVGAVVGAIPPLLGWAGAVGEVSMGGWVLASILYFWQIPHFMAIAHLCRQDYAAGGFKMLSTEDASGRLTALAAMRNCAYLMPLGYVAYKCGLTTEWFGVETAVLSAAMGATAVLFYQKSSNEGARKLFRASLLYLPVLLTAMLFHRHPNENVDRSKVESHVRNLSNMSFLEDDMEKDFSDTDMLEERVKAVQMKQTSRPPAAFFSVAPFPFLPVPDFSSSKGYSGYSD</sequence>
<dbReference type="InterPro" id="IPR000537">
    <property type="entry name" value="UbiA_prenyltransferase"/>
</dbReference>
<keyword evidence="5" id="KW-0350">Heme biosynthesis</keyword>
<name>A0A8T2R4L5_CERRI</name>
<dbReference type="InterPro" id="IPR044878">
    <property type="entry name" value="UbiA_sf"/>
</dbReference>
<dbReference type="FunFam" id="1.10.357.140:FF:000006">
    <property type="entry name" value="Protoheme IX farnesyltransferase, mitochondrial"/>
    <property type="match status" value="1"/>
</dbReference>
<evidence type="ECO:0000313" key="9">
    <source>
        <dbReference type="EMBL" id="KAH7290698.1"/>
    </source>
</evidence>
<evidence type="ECO:0000256" key="8">
    <source>
        <dbReference type="SAM" id="Phobius"/>
    </source>
</evidence>
<feature type="transmembrane region" description="Helical" evidence="8">
    <location>
        <begin position="228"/>
        <end position="245"/>
    </location>
</feature>
<comment type="caution">
    <text evidence="9">The sequence shown here is derived from an EMBL/GenBank/DDBJ whole genome shotgun (WGS) entry which is preliminary data.</text>
</comment>
<dbReference type="OrthoDB" id="5211at2759"/>
<keyword evidence="2" id="KW-0808">Transferase</keyword>
<dbReference type="NCBIfam" id="TIGR01473">
    <property type="entry name" value="cyoE_ctaB"/>
    <property type="match status" value="1"/>
</dbReference>
<dbReference type="PANTHER" id="PTHR43448:SF2">
    <property type="entry name" value="PROTOHEME IX FARNESYLTRANSFERASE, MITOCHONDRIAL"/>
    <property type="match status" value="1"/>
</dbReference>
<evidence type="ECO:0000256" key="2">
    <source>
        <dbReference type="ARBA" id="ARBA00022679"/>
    </source>
</evidence>
<feature type="transmembrane region" description="Helical" evidence="8">
    <location>
        <begin position="281"/>
        <end position="303"/>
    </location>
</feature>